<dbReference type="AlphaFoldDB" id="A0A6I4TSH2"/>
<keyword evidence="6" id="KW-1185">Reference proteome</keyword>
<dbReference type="PROSITE" id="PS51063">
    <property type="entry name" value="HTH_CRP_2"/>
    <property type="match status" value="1"/>
</dbReference>
<dbReference type="GO" id="GO:0006355">
    <property type="term" value="P:regulation of DNA-templated transcription"/>
    <property type="evidence" value="ECO:0007669"/>
    <property type="project" value="InterPro"/>
</dbReference>
<reference evidence="5 6" key="1">
    <citation type="submission" date="2019-12" db="EMBL/GenBank/DDBJ databases">
        <title>Genomic-based taxomic classification of the family Erythrobacteraceae.</title>
        <authorList>
            <person name="Xu L."/>
        </authorList>
    </citation>
    <scope>NUCLEOTIDE SEQUENCE [LARGE SCALE GENOMIC DNA]</scope>
    <source>
        <strain evidence="5 6">JCM 12189</strain>
    </source>
</reference>
<proteinExistence type="predicted"/>
<comment type="caution">
    <text evidence="5">The sequence shown here is derived from an EMBL/GenBank/DDBJ whole genome shotgun (WGS) entry which is preliminary data.</text>
</comment>
<evidence type="ECO:0000256" key="3">
    <source>
        <dbReference type="ARBA" id="ARBA00023163"/>
    </source>
</evidence>
<dbReference type="OrthoDB" id="6155297at2"/>
<dbReference type="InterPro" id="IPR012318">
    <property type="entry name" value="HTH_CRP"/>
</dbReference>
<dbReference type="InterPro" id="IPR036390">
    <property type="entry name" value="WH_DNA-bd_sf"/>
</dbReference>
<sequence>MTSSDEIVQYPKTGRFLAGRLRHDMSEGEKAELESLVGEIQTFGDGHRLIARGDVCNCSTMLVEGFMLRTLESEDRRYGVSFHVPGDFVDLHCFALKRLDHNIDCVGPTTIAQVPHSAIAEIMKNRPHLARLFWFSTMLDAAMHREWIMKLEQLTAPKRIAHIFAEIWRRLEMVELGFADGFETPLRQADLADMCGATSIHTNRALADLRNKGIADFQRGEVRIPDRERLERYGGFTPDHLYGDGALSFRLDD</sequence>
<evidence type="ECO:0000256" key="2">
    <source>
        <dbReference type="ARBA" id="ARBA00023125"/>
    </source>
</evidence>
<keyword evidence="3" id="KW-0804">Transcription</keyword>
<dbReference type="Gene3D" id="1.10.10.10">
    <property type="entry name" value="Winged helix-like DNA-binding domain superfamily/Winged helix DNA-binding domain"/>
    <property type="match status" value="1"/>
</dbReference>
<dbReference type="InterPro" id="IPR014710">
    <property type="entry name" value="RmlC-like_jellyroll"/>
</dbReference>
<dbReference type="Gene3D" id="2.60.120.10">
    <property type="entry name" value="Jelly Rolls"/>
    <property type="match status" value="1"/>
</dbReference>
<dbReference type="EMBL" id="WTYI01000001">
    <property type="protein sequence ID" value="MXO97343.1"/>
    <property type="molecule type" value="Genomic_DNA"/>
</dbReference>
<dbReference type="Proteomes" id="UP000432727">
    <property type="component" value="Unassembled WGS sequence"/>
</dbReference>
<gene>
    <name evidence="5" type="ORF">GRI34_13045</name>
</gene>
<evidence type="ECO:0000313" key="5">
    <source>
        <dbReference type="EMBL" id="MXO97343.1"/>
    </source>
</evidence>
<dbReference type="InterPro" id="IPR018490">
    <property type="entry name" value="cNMP-bd_dom_sf"/>
</dbReference>
<keyword evidence="2" id="KW-0238">DNA-binding</keyword>
<dbReference type="InterPro" id="IPR036388">
    <property type="entry name" value="WH-like_DNA-bd_sf"/>
</dbReference>
<accession>A0A6I4TSH2</accession>
<evidence type="ECO:0000313" key="6">
    <source>
        <dbReference type="Proteomes" id="UP000432727"/>
    </source>
</evidence>
<evidence type="ECO:0000259" key="4">
    <source>
        <dbReference type="PROSITE" id="PS51063"/>
    </source>
</evidence>
<keyword evidence="1" id="KW-0805">Transcription regulation</keyword>
<dbReference type="Pfam" id="PF13545">
    <property type="entry name" value="HTH_Crp_2"/>
    <property type="match status" value="1"/>
</dbReference>
<protein>
    <submittedName>
        <fullName evidence="5">Helix-turn-helix domain-containing protein</fullName>
    </submittedName>
</protein>
<dbReference type="SUPFAM" id="SSF51206">
    <property type="entry name" value="cAMP-binding domain-like"/>
    <property type="match status" value="1"/>
</dbReference>
<dbReference type="GO" id="GO:0003677">
    <property type="term" value="F:DNA binding"/>
    <property type="evidence" value="ECO:0007669"/>
    <property type="project" value="UniProtKB-KW"/>
</dbReference>
<dbReference type="SUPFAM" id="SSF46785">
    <property type="entry name" value="Winged helix' DNA-binding domain"/>
    <property type="match status" value="1"/>
</dbReference>
<evidence type="ECO:0000256" key="1">
    <source>
        <dbReference type="ARBA" id="ARBA00023015"/>
    </source>
</evidence>
<name>A0A6I4TSH2_9SPHN</name>
<feature type="domain" description="HTH crp-type" evidence="4">
    <location>
        <begin position="154"/>
        <end position="228"/>
    </location>
</feature>
<organism evidence="5 6">
    <name type="scientific">Qipengyuania aquimaris</name>
    <dbReference type="NCBI Taxonomy" id="255984"/>
    <lineage>
        <taxon>Bacteria</taxon>
        <taxon>Pseudomonadati</taxon>
        <taxon>Pseudomonadota</taxon>
        <taxon>Alphaproteobacteria</taxon>
        <taxon>Sphingomonadales</taxon>
        <taxon>Erythrobacteraceae</taxon>
        <taxon>Qipengyuania</taxon>
    </lineage>
</organism>